<feature type="domain" description="Transposase IS200-like" evidence="1">
    <location>
        <begin position="9"/>
        <end position="123"/>
    </location>
</feature>
<dbReference type="SMART" id="SM01321">
    <property type="entry name" value="Y1_Tnp"/>
    <property type="match status" value="1"/>
</dbReference>
<dbReference type="Pfam" id="PF01797">
    <property type="entry name" value="Y1_Tnp"/>
    <property type="match status" value="1"/>
</dbReference>
<evidence type="ECO:0000313" key="3">
    <source>
        <dbReference type="Proteomes" id="UP001597383"/>
    </source>
</evidence>
<dbReference type="Proteomes" id="UP001597383">
    <property type="component" value="Unassembled WGS sequence"/>
</dbReference>
<dbReference type="RefSeq" id="WP_377556073.1">
    <property type="nucleotide sequence ID" value="NZ_JBHUHQ010000015.1"/>
</dbReference>
<reference evidence="3" key="1">
    <citation type="journal article" date="2019" name="Int. J. Syst. Evol. Microbiol.">
        <title>The Global Catalogue of Microorganisms (GCM) 10K type strain sequencing project: providing services to taxonomists for standard genome sequencing and annotation.</title>
        <authorList>
            <consortium name="The Broad Institute Genomics Platform"/>
            <consortium name="The Broad Institute Genome Sequencing Center for Infectious Disease"/>
            <person name="Wu L."/>
            <person name="Ma J."/>
        </authorList>
    </citation>
    <scope>NUCLEOTIDE SEQUENCE [LARGE SCALE GENOMIC DNA]</scope>
    <source>
        <strain evidence="3">R28</strain>
    </source>
</reference>
<sequence length="253" mass="29566">MPRKLREKSGSGIYHVMMRGVNRQNIFEDDRDRFRFIETIKRYKGRCNFNIFSYCLMNNHVHLLMKENEESVSKIIQRMSTSYVYWYNNKYERSGHLFEGRFKSEPVDSLTYFLTVIRYIHQNPVKAGLAKDVLASKWTSANDYFTPNTFIDTEFLLNQLSLDRKQAIHYYTEYMQATNDDQCLDDHIEVKVPDTQVKDQLAALGIPSSSVLQKLDRDKRNAIISELKRINGVSAGQLSRITGISKSVIVRVR</sequence>
<comment type="caution">
    <text evidence="2">The sequence shown here is derived from an EMBL/GenBank/DDBJ whole genome shotgun (WGS) entry which is preliminary data.</text>
</comment>
<proteinExistence type="predicted"/>
<dbReference type="PANTHER" id="PTHR34322:SF2">
    <property type="entry name" value="TRANSPOSASE IS200-LIKE DOMAIN-CONTAINING PROTEIN"/>
    <property type="match status" value="1"/>
</dbReference>
<protein>
    <submittedName>
        <fullName evidence="2">Transposase</fullName>
    </submittedName>
</protein>
<dbReference type="PANTHER" id="PTHR34322">
    <property type="entry name" value="TRANSPOSASE, Y1_TNP DOMAIN-CONTAINING"/>
    <property type="match status" value="1"/>
</dbReference>
<evidence type="ECO:0000313" key="2">
    <source>
        <dbReference type="EMBL" id="MFD2044691.1"/>
    </source>
</evidence>
<name>A0ABW4W034_9BACI</name>
<dbReference type="Gene3D" id="3.30.70.1290">
    <property type="entry name" value="Transposase IS200-like"/>
    <property type="match status" value="1"/>
</dbReference>
<keyword evidence="3" id="KW-1185">Reference proteome</keyword>
<dbReference type="InterPro" id="IPR002686">
    <property type="entry name" value="Transposase_17"/>
</dbReference>
<organism evidence="2 3">
    <name type="scientific">Ornithinibacillus salinisoli</name>
    <dbReference type="NCBI Taxonomy" id="1848459"/>
    <lineage>
        <taxon>Bacteria</taxon>
        <taxon>Bacillati</taxon>
        <taxon>Bacillota</taxon>
        <taxon>Bacilli</taxon>
        <taxon>Bacillales</taxon>
        <taxon>Bacillaceae</taxon>
        <taxon>Ornithinibacillus</taxon>
    </lineage>
</organism>
<gene>
    <name evidence="2" type="ORF">ACFSJF_10470</name>
</gene>
<accession>A0ABW4W034</accession>
<dbReference type="InterPro" id="IPR036515">
    <property type="entry name" value="Transposase_17_sf"/>
</dbReference>
<dbReference type="EMBL" id="JBHUHQ010000015">
    <property type="protein sequence ID" value="MFD2044691.1"/>
    <property type="molecule type" value="Genomic_DNA"/>
</dbReference>
<dbReference type="SUPFAM" id="SSF143422">
    <property type="entry name" value="Transposase IS200-like"/>
    <property type="match status" value="1"/>
</dbReference>
<evidence type="ECO:0000259" key="1">
    <source>
        <dbReference type="SMART" id="SM01321"/>
    </source>
</evidence>